<dbReference type="AlphaFoldDB" id="A0A3N0XTI9"/>
<keyword evidence="3" id="KW-1185">Reference proteome</keyword>
<evidence type="ECO:0000313" key="2">
    <source>
        <dbReference type="EMBL" id="ROJ33203.1"/>
    </source>
</evidence>
<name>A0A3N0XTI9_ANAGA</name>
<proteinExistence type="predicted"/>
<evidence type="ECO:0000313" key="3">
    <source>
        <dbReference type="Proteomes" id="UP000281406"/>
    </source>
</evidence>
<gene>
    <name evidence="2" type="ORF">DPX16_18025</name>
</gene>
<feature type="region of interest" description="Disordered" evidence="1">
    <location>
        <begin position="28"/>
        <end position="51"/>
    </location>
</feature>
<sequence length="81" mass="9079">MLETVPPFVFKTELDNDGETQEEVTTCRMQQDVSERSTPTGEQVTLSGGEERRRVCSASHVSDGTPLFLLLPQSVPEQWHC</sequence>
<dbReference type="EMBL" id="RJVU01061675">
    <property type="protein sequence ID" value="ROJ33203.1"/>
    <property type="molecule type" value="Genomic_DNA"/>
</dbReference>
<reference evidence="2 3" key="1">
    <citation type="submission" date="2018-10" db="EMBL/GenBank/DDBJ databases">
        <title>Genome assembly for a Yunnan-Guizhou Plateau 3E fish, Anabarilius grahami (Regan), and its evolutionary and genetic applications.</title>
        <authorList>
            <person name="Jiang W."/>
        </authorList>
    </citation>
    <scope>NUCLEOTIDE SEQUENCE [LARGE SCALE GENOMIC DNA]</scope>
    <source>
        <strain evidence="2">AG-KIZ</strain>
        <tissue evidence="2">Muscle</tissue>
    </source>
</reference>
<evidence type="ECO:0000256" key="1">
    <source>
        <dbReference type="SAM" id="MobiDB-lite"/>
    </source>
</evidence>
<organism evidence="2 3">
    <name type="scientific">Anabarilius grahami</name>
    <name type="common">Kanglang fish</name>
    <name type="synonym">Barilius grahami</name>
    <dbReference type="NCBI Taxonomy" id="495550"/>
    <lineage>
        <taxon>Eukaryota</taxon>
        <taxon>Metazoa</taxon>
        <taxon>Chordata</taxon>
        <taxon>Craniata</taxon>
        <taxon>Vertebrata</taxon>
        <taxon>Euteleostomi</taxon>
        <taxon>Actinopterygii</taxon>
        <taxon>Neopterygii</taxon>
        <taxon>Teleostei</taxon>
        <taxon>Ostariophysi</taxon>
        <taxon>Cypriniformes</taxon>
        <taxon>Xenocyprididae</taxon>
        <taxon>Xenocypridinae</taxon>
        <taxon>Xenocypridinae incertae sedis</taxon>
        <taxon>Anabarilius</taxon>
    </lineage>
</organism>
<dbReference type="Proteomes" id="UP000281406">
    <property type="component" value="Unassembled WGS sequence"/>
</dbReference>
<protein>
    <submittedName>
        <fullName evidence="2">Uncharacterized protein</fullName>
    </submittedName>
</protein>
<comment type="caution">
    <text evidence="2">The sequence shown here is derived from an EMBL/GenBank/DDBJ whole genome shotgun (WGS) entry which is preliminary data.</text>
</comment>
<accession>A0A3N0XTI9</accession>
<feature type="compositionally biased region" description="Polar residues" evidence="1">
    <location>
        <begin position="28"/>
        <end position="46"/>
    </location>
</feature>